<keyword evidence="6 8" id="KW-1133">Transmembrane helix</keyword>
<evidence type="ECO:0000256" key="5">
    <source>
        <dbReference type="ARBA" id="ARBA00022692"/>
    </source>
</evidence>
<dbReference type="RefSeq" id="WP_345194581.1">
    <property type="nucleotide sequence ID" value="NZ_BAABFL010000112.1"/>
</dbReference>
<keyword evidence="4 8" id="KW-1003">Cell membrane</keyword>
<accession>A0ABP8UYE4</accession>
<organism evidence="9 10">
    <name type="scientific">Kistimonas scapharcae</name>
    <dbReference type="NCBI Taxonomy" id="1036133"/>
    <lineage>
        <taxon>Bacteria</taxon>
        <taxon>Pseudomonadati</taxon>
        <taxon>Pseudomonadota</taxon>
        <taxon>Gammaproteobacteria</taxon>
        <taxon>Oceanospirillales</taxon>
        <taxon>Endozoicomonadaceae</taxon>
        <taxon>Kistimonas</taxon>
    </lineage>
</organism>
<keyword evidence="3" id="KW-0813">Transport</keyword>
<dbReference type="InterPro" id="IPR052017">
    <property type="entry name" value="TSUP"/>
</dbReference>
<dbReference type="PANTHER" id="PTHR30269">
    <property type="entry name" value="TRANSMEMBRANE PROTEIN YFCA"/>
    <property type="match status" value="1"/>
</dbReference>
<feature type="transmembrane region" description="Helical" evidence="8">
    <location>
        <begin position="78"/>
        <end position="98"/>
    </location>
</feature>
<keyword evidence="7 8" id="KW-0472">Membrane</keyword>
<feature type="transmembrane region" description="Helical" evidence="8">
    <location>
        <begin position="178"/>
        <end position="202"/>
    </location>
</feature>
<evidence type="ECO:0000313" key="9">
    <source>
        <dbReference type="EMBL" id="GAA4648855.1"/>
    </source>
</evidence>
<sequence>MLELSMDPGLFAVLSMVAFLAGFVDAIAGGGGLLMIPALLSVGIPPHISLGTNKLSASFGSFMASLTFYRKGIFRPRYWILAACATAIGATMGTFSVDLVTTEWLNRLLPLAVFANGVYMLLHKSDKKDDAVEKNTIQPNRIIQSLQGLIIGFYDGFAGPGTGSFWAVSNMSFHRLNLLIASGAARAMNFISNIISLLTFAWLGHVNWMLGIGLGISLMLGSLLGAHSAVRLGSRFIKPVFILVVLAISIHLVIKHWF</sequence>
<evidence type="ECO:0000256" key="7">
    <source>
        <dbReference type="ARBA" id="ARBA00023136"/>
    </source>
</evidence>
<evidence type="ECO:0000256" key="8">
    <source>
        <dbReference type="RuleBase" id="RU363041"/>
    </source>
</evidence>
<feature type="transmembrane region" description="Helical" evidence="8">
    <location>
        <begin position="236"/>
        <end position="254"/>
    </location>
</feature>
<keyword evidence="5 8" id="KW-0812">Transmembrane</keyword>
<evidence type="ECO:0000256" key="3">
    <source>
        <dbReference type="ARBA" id="ARBA00022448"/>
    </source>
</evidence>
<evidence type="ECO:0000313" key="10">
    <source>
        <dbReference type="Proteomes" id="UP001500604"/>
    </source>
</evidence>
<dbReference type="PANTHER" id="PTHR30269:SF25">
    <property type="entry name" value="MEMBRANE TRANSPORTER PROTEIN-RELATED"/>
    <property type="match status" value="1"/>
</dbReference>
<dbReference type="Proteomes" id="UP001500604">
    <property type="component" value="Unassembled WGS sequence"/>
</dbReference>
<evidence type="ECO:0000256" key="2">
    <source>
        <dbReference type="ARBA" id="ARBA00009142"/>
    </source>
</evidence>
<dbReference type="EMBL" id="BAABFL010000112">
    <property type="protein sequence ID" value="GAA4648855.1"/>
    <property type="molecule type" value="Genomic_DNA"/>
</dbReference>
<comment type="subcellular location">
    <subcellularLocation>
        <location evidence="1 8">Cell membrane</location>
        <topology evidence="1 8">Multi-pass membrane protein</topology>
    </subcellularLocation>
</comment>
<comment type="caution">
    <text evidence="9">The sequence shown here is derived from an EMBL/GenBank/DDBJ whole genome shotgun (WGS) entry which is preliminary data.</text>
</comment>
<keyword evidence="10" id="KW-1185">Reference proteome</keyword>
<gene>
    <name evidence="9" type="ORF">GCM10023116_11290</name>
</gene>
<dbReference type="InterPro" id="IPR002781">
    <property type="entry name" value="TM_pro_TauE-like"/>
</dbReference>
<reference evidence="10" key="1">
    <citation type="journal article" date="2019" name="Int. J. Syst. Evol. Microbiol.">
        <title>The Global Catalogue of Microorganisms (GCM) 10K type strain sequencing project: providing services to taxonomists for standard genome sequencing and annotation.</title>
        <authorList>
            <consortium name="The Broad Institute Genomics Platform"/>
            <consortium name="The Broad Institute Genome Sequencing Center for Infectious Disease"/>
            <person name="Wu L."/>
            <person name="Ma J."/>
        </authorList>
    </citation>
    <scope>NUCLEOTIDE SEQUENCE [LARGE SCALE GENOMIC DNA]</scope>
    <source>
        <strain evidence="10">JCM 17805</strain>
    </source>
</reference>
<name>A0ABP8UYE4_9GAMM</name>
<comment type="similarity">
    <text evidence="2 8">Belongs to the 4-toluene sulfonate uptake permease (TSUP) (TC 2.A.102) family.</text>
</comment>
<protein>
    <recommendedName>
        <fullName evidence="8">Probable membrane transporter protein</fullName>
    </recommendedName>
</protein>
<evidence type="ECO:0000256" key="6">
    <source>
        <dbReference type="ARBA" id="ARBA00022989"/>
    </source>
</evidence>
<proteinExistence type="inferred from homology"/>
<dbReference type="Pfam" id="PF01925">
    <property type="entry name" value="TauE"/>
    <property type="match status" value="1"/>
</dbReference>
<evidence type="ECO:0000256" key="1">
    <source>
        <dbReference type="ARBA" id="ARBA00004651"/>
    </source>
</evidence>
<evidence type="ECO:0000256" key="4">
    <source>
        <dbReference type="ARBA" id="ARBA00022475"/>
    </source>
</evidence>